<dbReference type="STRING" id="641524.ADICYQ_5589"/>
<dbReference type="PANTHER" id="PTHR11012">
    <property type="entry name" value="PROTEIN KINASE-LIKE DOMAIN-CONTAINING"/>
    <property type="match status" value="1"/>
</dbReference>
<accession>S7V5F9</accession>
<gene>
    <name evidence="2" type="ORF">ADICYQ_5589</name>
</gene>
<dbReference type="EMBL" id="ATNM01000193">
    <property type="protein sequence ID" value="EPR65380.1"/>
    <property type="molecule type" value="Genomic_DNA"/>
</dbReference>
<name>S7V5F9_9BACT</name>
<dbReference type="AlphaFoldDB" id="S7V5F9"/>
<dbReference type="InterPro" id="IPR015897">
    <property type="entry name" value="CHK_kinase-like"/>
</dbReference>
<evidence type="ECO:0000259" key="1">
    <source>
        <dbReference type="SMART" id="SM00587"/>
    </source>
</evidence>
<organism evidence="2 3">
    <name type="scientific">Cyclobacterium qasimii M12-11B</name>
    <dbReference type="NCBI Taxonomy" id="641524"/>
    <lineage>
        <taxon>Bacteria</taxon>
        <taxon>Pseudomonadati</taxon>
        <taxon>Bacteroidota</taxon>
        <taxon>Cytophagia</taxon>
        <taxon>Cytophagales</taxon>
        <taxon>Cyclobacteriaceae</taxon>
        <taxon>Cyclobacterium</taxon>
    </lineage>
</organism>
<proteinExistence type="predicted"/>
<dbReference type="Proteomes" id="UP000014974">
    <property type="component" value="Unassembled WGS sequence"/>
</dbReference>
<sequence length="286" mass="32739">MEGGEHASVIAKHIQLPDTGNHPKGWNSDLSHQRKIKSYVVESYWYSHYAQLTNAHCKVPKLLHADTEEGRQVLIMEDLNASGFPIRLDPETVSLVAAKNCLSWLAHFHGKFMQVQPKGLWEIGTYWYLDTRPDELAKMKNKSLKQMASAIDRKLNEARFQTLVHGDAKVANFCFGPGNQVAAVDFQYVGKGCGIKDVAYFISSCFTEDACERFEEELLNHYFNVLETAMDKTIDFQSVKKEWSALYKYAWADLYRFLDGWSDGHWKMHGYSKSLTKSVLKELNNV</sequence>
<dbReference type="eggNOG" id="COG2334">
    <property type="taxonomic scope" value="Bacteria"/>
</dbReference>
<dbReference type="Gene3D" id="3.90.1200.10">
    <property type="match status" value="1"/>
</dbReference>
<dbReference type="SUPFAM" id="SSF56112">
    <property type="entry name" value="Protein kinase-like (PK-like)"/>
    <property type="match status" value="1"/>
</dbReference>
<feature type="domain" description="CHK kinase-like" evidence="1">
    <location>
        <begin position="74"/>
        <end position="232"/>
    </location>
</feature>
<evidence type="ECO:0000313" key="3">
    <source>
        <dbReference type="Proteomes" id="UP000014974"/>
    </source>
</evidence>
<dbReference type="InterPro" id="IPR004119">
    <property type="entry name" value="EcKL"/>
</dbReference>
<dbReference type="InterPro" id="IPR011009">
    <property type="entry name" value="Kinase-like_dom_sf"/>
</dbReference>
<dbReference type="Pfam" id="PF02958">
    <property type="entry name" value="EcKL"/>
    <property type="match status" value="2"/>
</dbReference>
<reference evidence="2 3" key="1">
    <citation type="journal article" date="2013" name="Genome Announc.">
        <title>Draft Genome Sequence of Cyclobacterium qasimii Strain M12-11BT, Isolated from Arctic Marine Sediment.</title>
        <authorList>
            <person name="Shivaji S."/>
            <person name="Ara S."/>
            <person name="Singh A."/>
            <person name="Kumar Pinnaka A."/>
        </authorList>
    </citation>
    <scope>NUCLEOTIDE SEQUENCE [LARGE SCALE GENOMIC DNA]</scope>
    <source>
        <strain evidence="2 3">M12-11B</strain>
    </source>
</reference>
<dbReference type="PANTHER" id="PTHR11012:SF30">
    <property type="entry name" value="PROTEIN KINASE-LIKE DOMAIN-CONTAINING"/>
    <property type="match status" value="1"/>
</dbReference>
<dbReference type="PATRIC" id="fig|641524.5.peg.5541"/>
<dbReference type="SMART" id="SM00587">
    <property type="entry name" value="CHK"/>
    <property type="match status" value="1"/>
</dbReference>
<evidence type="ECO:0000313" key="2">
    <source>
        <dbReference type="EMBL" id="EPR65380.1"/>
    </source>
</evidence>
<protein>
    <recommendedName>
        <fullName evidence="1">CHK kinase-like domain-containing protein</fullName>
    </recommendedName>
</protein>
<comment type="caution">
    <text evidence="2">The sequence shown here is derived from an EMBL/GenBank/DDBJ whole genome shotgun (WGS) entry which is preliminary data.</text>
</comment>